<gene>
    <name evidence="2" type="primary">LOC107789003</name>
</gene>
<dbReference type="InterPro" id="IPR036397">
    <property type="entry name" value="RNaseH_sf"/>
</dbReference>
<dbReference type="STRING" id="4097.A0A1S3ZPF9"/>
<dbReference type="GeneID" id="107789003"/>
<reference evidence="1" key="1">
    <citation type="journal article" date="2014" name="Nat. Commun.">
        <title>The tobacco genome sequence and its comparison with those of tomato and potato.</title>
        <authorList>
            <person name="Sierro N."/>
            <person name="Battey J.N."/>
            <person name="Ouadi S."/>
            <person name="Bakaher N."/>
            <person name="Bovet L."/>
            <person name="Willig A."/>
            <person name="Goepfert S."/>
            <person name="Peitsch M.C."/>
            <person name="Ivanov N.V."/>
        </authorList>
    </citation>
    <scope>NUCLEOTIDE SEQUENCE [LARGE SCALE GENOMIC DNA]</scope>
</reference>
<dbReference type="GO" id="GO:0003676">
    <property type="term" value="F:nucleic acid binding"/>
    <property type="evidence" value="ECO:0007669"/>
    <property type="project" value="InterPro"/>
</dbReference>
<organism evidence="1 2">
    <name type="scientific">Nicotiana tabacum</name>
    <name type="common">Common tobacco</name>
    <dbReference type="NCBI Taxonomy" id="4097"/>
    <lineage>
        <taxon>Eukaryota</taxon>
        <taxon>Viridiplantae</taxon>
        <taxon>Streptophyta</taxon>
        <taxon>Embryophyta</taxon>
        <taxon>Tracheophyta</taxon>
        <taxon>Spermatophyta</taxon>
        <taxon>Magnoliopsida</taxon>
        <taxon>eudicotyledons</taxon>
        <taxon>Gunneridae</taxon>
        <taxon>Pentapetalae</taxon>
        <taxon>asterids</taxon>
        <taxon>lamiids</taxon>
        <taxon>Solanales</taxon>
        <taxon>Solanaceae</taxon>
        <taxon>Nicotianoideae</taxon>
        <taxon>Nicotianeae</taxon>
        <taxon>Nicotiana</taxon>
    </lineage>
</organism>
<dbReference type="KEGG" id="nta:107789003"/>
<dbReference type="PANTHER" id="PTHR48475:SF1">
    <property type="entry name" value="RNASE H TYPE-1 DOMAIN-CONTAINING PROTEIN"/>
    <property type="match status" value="1"/>
</dbReference>
<dbReference type="Gene3D" id="3.30.420.10">
    <property type="entry name" value="Ribonuclease H-like superfamily/Ribonuclease H"/>
    <property type="match status" value="1"/>
</dbReference>
<dbReference type="InterPro" id="IPR012337">
    <property type="entry name" value="RNaseH-like_sf"/>
</dbReference>
<evidence type="ECO:0000313" key="1">
    <source>
        <dbReference type="Proteomes" id="UP000790787"/>
    </source>
</evidence>
<dbReference type="Proteomes" id="UP000790787">
    <property type="component" value="Chromosome 15"/>
</dbReference>
<dbReference type="AlphaFoldDB" id="A0A1S3ZPF9"/>
<dbReference type="SUPFAM" id="SSF53098">
    <property type="entry name" value="Ribonuclease H-like"/>
    <property type="match status" value="1"/>
</dbReference>
<dbReference type="PaxDb" id="4097-A0A1S3ZPF9"/>
<proteinExistence type="predicted"/>
<dbReference type="RefSeq" id="XP_016466247.1">
    <property type="nucleotide sequence ID" value="XM_016610761.1"/>
</dbReference>
<accession>A0A1S3ZPF9</accession>
<sequence>MLGNLLAKYGVRHKVTTAYHPQTSSQVEVSNREVKRILEKAVRESRKDWASKLEDAMWAYHTAYKTPIGASRYRLVYGIACHLLVELEHKAYWAIKKLNFYMDLAGEKQMLQLNELEEF</sequence>
<protein>
    <submittedName>
        <fullName evidence="2">Uncharacterized protein LOC107789003</fullName>
    </submittedName>
</protein>
<dbReference type="OMA" id="CNMELEL"/>
<reference evidence="2" key="2">
    <citation type="submission" date="2025-08" db="UniProtKB">
        <authorList>
            <consortium name="RefSeq"/>
        </authorList>
    </citation>
    <scope>IDENTIFICATION</scope>
    <source>
        <tissue evidence="2">Leaf</tissue>
    </source>
</reference>
<name>A0A1S3ZPF9_TOBAC</name>
<dbReference type="PANTHER" id="PTHR48475">
    <property type="entry name" value="RIBONUCLEASE H"/>
    <property type="match status" value="1"/>
</dbReference>
<dbReference type="OrthoDB" id="1299309at2759"/>
<evidence type="ECO:0000313" key="2">
    <source>
        <dbReference type="RefSeq" id="XP_016466247.1"/>
    </source>
</evidence>
<keyword evidence="1" id="KW-1185">Reference proteome</keyword>